<organism evidence="5 6">
    <name type="scientific">Planobispora takensis</name>
    <dbReference type="NCBI Taxonomy" id="1367882"/>
    <lineage>
        <taxon>Bacteria</taxon>
        <taxon>Bacillati</taxon>
        <taxon>Actinomycetota</taxon>
        <taxon>Actinomycetes</taxon>
        <taxon>Streptosporangiales</taxon>
        <taxon>Streptosporangiaceae</taxon>
        <taxon>Planobispora</taxon>
    </lineage>
</organism>
<proteinExistence type="predicted"/>
<evidence type="ECO:0000313" key="6">
    <source>
        <dbReference type="Proteomes" id="UP000634476"/>
    </source>
</evidence>
<dbReference type="Gene3D" id="3.40.50.300">
    <property type="entry name" value="P-loop containing nucleotide triphosphate hydrolases"/>
    <property type="match status" value="1"/>
</dbReference>
<dbReference type="PANTHER" id="PTHR42794">
    <property type="entry name" value="HEMIN IMPORT ATP-BINDING PROTEIN HMUV"/>
    <property type="match status" value="1"/>
</dbReference>
<evidence type="ECO:0000256" key="3">
    <source>
        <dbReference type="ARBA" id="ARBA00022840"/>
    </source>
</evidence>
<evidence type="ECO:0000313" key="5">
    <source>
        <dbReference type="EMBL" id="GII01179.1"/>
    </source>
</evidence>
<evidence type="ECO:0000259" key="4">
    <source>
        <dbReference type="PROSITE" id="PS50893"/>
    </source>
</evidence>
<protein>
    <submittedName>
        <fullName evidence="5">ABC transporter ATP-binding protein</fullName>
    </submittedName>
</protein>
<keyword evidence="6" id="KW-1185">Reference proteome</keyword>
<sequence length="254" mass="27644">MEGLSWSASGRDIVRDVDLEVRPGETLGLIGPNGSGKSSLLRCLAGIRPASAGAVRYDGQDIRGWSARRIARHTAFVEQATEAETDLRLGDVVALGRMPFRGRWRGPDRTDREVVDAALARLGLTGLRNRAWRTLSGGERQRAHIARALAQRPRCILLDEPTNHLDVRHQYELMDLLAGTDRTVLVALHDLSLAARYCDRLVLMHRGSLVASGPPGTVLTPGRLRGVFGIDAETGHDRLGNLTVACRGVARDPA</sequence>
<dbReference type="SMART" id="SM00382">
    <property type="entry name" value="AAA"/>
    <property type="match status" value="1"/>
</dbReference>
<dbReference type="GO" id="GO:0005524">
    <property type="term" value="F:ATP binding"/>
    <property type="evidence" value="ECO:0007669"/>
    <property type="project" value="UniProtKB-KW"/>
</dbReference>
<dbReference type="Pfam" id="PF00005">
    <property type="entry name" value="ABC_tran"/>
    <property type="match status" value="1"/>
</dbReference>
<dbReference type="InterPro" id="IPR003593">
    <property type="entry name" value="AAA+_ATPase"/>
</dbReference>
<comment type="caution">
    <text evidence="5">The sequence shown here is derived from an EMBL/GenBank/DDBJ whole genome shotgun (WGS) entry which is preliminary data.</text>
</comment>
<reference evidence="5" key="1">
    <citation type="submission" date="2021-01" db="EMBL/GenBank/DDBJ databases">
        <title>Whole genome shotgun sequence of Planobispora takensis NBRC 109077.</title>
        <authorList>
            <person name="Komaki H."/>
            <person name="Tamura T."/>
        </authorList>
    </citation>
    <scope>NUCLEOTIDE SEQUENCE</scope>
    <source>
        <strain evidence="5">NBRC 109077</strain>
    </source>
</reference>
<dbReference type="EMBL" id="BOOK01000021">
    <property type="protein sequence ID" value="GII01179.1"/>
    <property type="molecule type" value="Genomic_DNA"/>
</dbReference>
<accession>A0A8J3WSX9</accession>
<dbReference type="AlphaFoldDB" id="A0A8J3WSX9"/>
<evidence type="ECO:0000256" key="1">
    <source>
        <dbReference type="ARBA" id="ARBA00022448"/>
    </source>
</evidence>
<feature type="domain" description="ABC transporter" evidence="4">
    <location>
        <begin position="1"/>
        <end position="231"/>
    </location>
</feature>
<dbReference type="SUPFAM" id="SSF52540">
    <property type="entry name" value="P-loop containing nucleoside triphosphate hydrolases"/>
    <property type="match status" value="1"/>
</dbReference>
<dbReference type="PANTHER" id="PTHR42794:SF2">
    <property type="entry name" value="ABC TRANSPORTER ATP-BINDING PROTEIN"/>
    <property type="match status" value="1"/>
</dbReference>
<keyword evidence="3 5" id="KW-0067">ATP-binding</keyword>
<dbReference type="PROSITE" id="PS50893">
    <property type="entry name" value="ABC_TRANSPORTER_2"/>
    <property type="match status" value="1"/>
</dbReference>
<keyword evidence="1" id="KW-0813">Transport</keyword>
<gene>
    <name evidence="5" type="ORF">Pta02_31870</name>
</gene>
<evidence type="ECO:0000256" key="2">
    <source>
        <dbReference type="ARBA" id="ARBA00022741"/>
    </source>
</evidence>
<dbReference type="Proteomes" id="UP000634476">
    <property type="component" value="Unassembled WGS sequence"/>
</dbReference>
<dbReference type="CDD" id="cd03214">
    <property type="entry name" value="ABC_Iron-Siderophores_B12_Hemin"/>
    <property type="match status" value="1"/>
</dbReference>
<dbReference type="FunFam" id="3.40.50.300:FF:000134">
    <property type="entry name" value="Iron-enterobactin ABC transporter ATP-binding protein"/>
    <property type="match status" value="1"/>
</dbReference>
<name>A0A8J3WSX9_9ACTN</name>
<dbReference type="InterPro" id="IPR003439">
    <property type="entry name" value="ABC_transporter-like_ATP-bd"/>
</dbReference>
<keyword evidence="2" id="KW-0547">Nucleotide-binding</keyword>
<dbReference type="InterPro" id="IPR027417">
    <property type="entry name" value="P-loop_NTPase"/>
</dbReference>
<dbReference type="GO" id="GO:0016887">
    <property type="term" value="F:ATP hydrolysis activity"/>
    <property type="evidence" value="ECO:0007669"/>
    <property type="project" value="InterPro"/>
</dbReference>